<sequence>MTTLVRGGIKTGLPKALVKASEGLNSSIWMRRLTGIIVIALLATANLADMACCEWPQPSSNCTLDETPSQMSILPTPGSTNSTGSPTPQGRFARRVVGSGEEGDLERGDATSFTTQLPFLQTPSPSPSKGFELVSACPHPTYFTATAVLILSASSLISHLPQGWKTALMAVVATAHCLLLVLLHAPEDQGDCATLGREAAGSIQERYTLSCLLLAVTIALAFLNRHTEKASRLLFLWRREVEERRERASEMRRRNEALVGNVLPPHVASHFLGGRRRSHDELYSQSYAEVGVLFASMPNFSGTSTDLFKGDVGLSQWNMYWQSYLR</sequence>
<dbReference type="OrthoDB" id="10261550at2759"/>
<evidence type="ECO:0000256" key="1">
    <source>
        <dbReference type="ARBA" id="ARBA00022741"/>
    </source>
</evidence>
<dbReference type="Proteomes" id="UP000792457">
    <property type="component" value="Unassembled WGS sequence"/>
</dbReference>
<name>A0A8K0K1Z7_LADFU</name>
<dbReference type="GO" id="GO:0005886">
    <property type="term" value="C:plasma membrane"/>
    <property type="evidence" value="ECO:0007669"/>
    <property type="project" value="TreeGrafter"/>
</dbReference>
<dbReference type="GO" id="GO:0006171">
    <property type="term" value="P:cAMP biosynthetic process"/>
    <property type="evidence" value="ECO:0007669"/>
    <property type="project" value="TreeGrafter"/>
</dbReference>
<keyword evidence="1" id="KW-0547">Nucleotide-binding</keyword>
<dbReference type="PANTHER" id="PTHR45627">
    <property type="entry name" value="ADENYLATE CYCLASE TYPE 1"/>
    <property type="match status" value="1"/>
</dbReference>
<organism evidence="3 4">
    <name type="scientific">Ladona fulva</name>
    <name type="common">Scarce chaser dragonfly</name>
    <name type="synonym">Libellula fulva</name>
    <dbReference type="NCBI Taxonomy" id="123851"/>
    <lineage>
        <taxon>Eukaryota</taxon>
        <taxon>Metazoa</taxon>
        <taxon>Ecdysozoa</taxon>
        <taxon>Arthropoda</taxon>
        <taxon>Hexapoda</taxon>
        <taxon>Insecta</taxon>
        <taxon>Pterygota</taxon>
        <taxon>Palaeoptera</taxon>
        <taxon>Odonata</taxon>
        <taxon>Epiprocta</taxon>
        <taxon>Anisoptera</taxon>
        <taxon>Libelluloidea</taxon>
        <taxon>Libellulidae</taxon>
        <taxon>Ladona</taxon>
    </lineage>
</organism>
<dbReference type="Gene3D" id="3.30.70.1230">
    <property type="entry name" value="Nucleotide cyclase"/>
    <property type="match status" value="1"/>
</dbReference>
<evidence type="ECO:0000256" key="2">
    <source>
        <dbReference type="ARBA" id="ARBA00023239"/>
    </source>
</evidence>
<accession>A0A8K0K1Z7</accession>
<proteinExistence type="predicted"/>
<reference evidence="3" key="2">
    <citation type="submission" date="2017-10" db="EMBL/GenBank/DDBJ databases">
        <title>Ladona fulva Genome sequencing and assembly.</title>
        <authorList>
            <person name="Murali S."/>
            <person name="Richards S."/>
            <person name="Bandaranaike D."/>
            <person name="Bellair M."/>
            <person name="Blankenburg K."/>
            <person name="Chao H."/>
            <person name="Dinh H."/>
            <person name="Doddapaneni H."/>
            <person name="Dugan-Rocha S."/>
            <person name="Elkadiri S."/>
            <person name="Gnanaolivu R."/>
            <person name="Hernandez B."/>
            <person name="Skinner E."/>
            <person name="Javaid M."/>
            <person name="Lee S."/>
            <person name="Li M."/>
            <person name="Ming W."/>
            <person name="Munidasa M."/>
            <person name="Muniz J."/>
            <person name="Nguyen L."/>
            <person name="Hughes D."/>
            <person name="Osuji N."/>
            <person name="Pu L.-L."/>
            <person name="Puazo M."/>
            <person name="Qu C."/>
            <person name="Quiroz J."/>
            <person name="Raj R."/>
            <person name="Weissenberger G."/>
            <person name="Xin Y."/>
            <person name="Zou X."/>
            <person name="Han Y."/>
            <person name="Worley K."/>
            <person name="Muzny D."/>
            <person name="Gibbs R."/>
        </authorList>
    </citation>
    <scope>NUCLEOTIDE SEQUENCE</scope>
    <source>
        <strain evidence="3">Sampled in the wild</strain>
    </source>
</reference>
<dbReference type="GO" id="GO:0000166">
    <property type="term" value="F:nucleotide binding"/>
    <property type="evidence" value="ECO:0007669"/>
    <property type="project" value="UniProtKB-KW"/>
</dbReference>
<evidence type="ECO:0000313" key="4">
    <source>
        <dbReference type="Proteomes" id="UP000792457"/>
    </source>
</evidence>
<gene>
    <name evidence="3" type="ORF">J437_LFUL006570</name>
</gene>
<dbReference type="PANTHER" id="PTHR45627:SF30">
    <property type="entry name" value="ADENYLATE CYCLASE TYPE 3"/>
    <property type="match status" value="1"/>
</dbReference>
<dbReference type="GO" id="GO:0004016">
    <property type="term" value="F:adenylate cyclase activity"/>
    <property type="evidence" value="ECO:0007669"/>
    <property type="project" value="TreeGrafter"/>
</dbReference>
<keyword evidence="4" id="KW-1185">Reference proteome</keyword>
<evidence type="ECO:0000313" key="3">
    <source>
        <dbReference type="EMBL" id="KAG8226861.1"/>
    </source>
</evidence>
<comment type="caution">
    <text evidence="3">The sequence shown here is derived from an EMBL/GenBank/DDBJ whole genome shotgun (WGS) entry which is preliminary data.</text>
</comment>
<reference evidence="3" key="1">
    <citation type="submission" date="2013-04" db="EMBL/GenBank/DDBJ databases">
        <authorList>
            <person name="Qu J."/>
            <person name="Murali S.C."/>
            <person name="Bandaranaike D."/>
            <person name="Bellair M."/>
            <person name="Blankenburg K."/>
            <person name="Chao H."/>
            <person name="Dinh H."/>
            <person name="Doddapaneni H."/>
            <person name="Downs B."/>
            <person name="Dugan-Rocha S."/>
            <person name="Elkadiri S."/>
            <person name="Gnanaolivu R.D."/>
            <person name="Hernandez B."/>
            <person name="Javaid M."/>
            <person name="Jayaseelan J.C."/>
            <person name="Lee S."/>
            <person name="Li M."/>
            <person name="Ming W."/>
            <person name="Munidasa M."/>
            <person name="Muniz J."/>
            <person name="Nguyen L."/>
            <person name="Ongeri F."/>
            <person name="Osuji N."/>
            <person name="Pu L.-L."/>
            <person name="Puazo M."/>
            <person name="Qu C."/>
            <person name="Quiroz J."/>
            <person name="Raj R."/>
            <person name="Weissenberger G."/>
            <person name="Xin Y."/>
            <person name="Zou X."/>
            <person name="Han Y."/>
            <person name="Richards S."/>
            <person name="Worley K."/>
            <person name="Muzny D."/>
            <person name="Gibbs R."/>
        </authorList>
    </citation>
    <scope>NUCLEOTIDE SEQUENCE</scope>
    <source>
        <strain evidence="3">Sampled in the wild</strain>
    </source>
</reference>
<keyword evidence="2" id="KW-0456">Lyase</keyword>
<dbReference type="AlphaFoldDB" id="A0A8K0K1Z7"/>
<dbReference type="GO" id="GO:0007189">
    <property type="term" value="P:adenylate cyclase-activating G protein-coupled receptor signaling pathway"/>
    <property type="evidence" value="ECO:0007669"/>
    <property type="project" value="TreeGrafter"/>
</dbReference>
<protein>
    <submittedName>
        <fullName evidence="3">Uncharacterized protein</fullName>
    </submittedName>
</protein>
<dbReference type="EMBL" id="KZ308300">
    <property type="protein sequence ID" value="KAG8226861.1"/>
    <property type="molecule type" value="Genomic_DNA"/>
</dbReference>
<dbReference type="InterPro" id="IPR029787">
    <property type="entry name" value="Nucleotide_cyclase"/>
</dbReference>